<dbReference type="HOGENOM" id="CLU_2974357_0_0_3"/>
<name>I4HTB6_MICAE</name>
<dbReference type="Proteomes" id="UP000005291">
    <property type="component" value="Unassembled WGS sequence"/>
</dbReference>
<dbReference type="AlphaFoldDB" id="I4HTB6"/>
<dbReference type="EMBL" id="CAIN01000196">
    <property type="protein sequence ID" value="CCI25290.1"/>
    <property type="molecule type" value="Genomic_DNA"/>
</dbReference>
<proteinExistence type="predicted"/>
<gene>
    <name evidence="1" type="ORF">MICAG_2750013</name>
</gene>
<reference evidence="1 2" key="1">
    <citation type="submission" date="2012-04" db="EMBL/GenBank/DDBJ databases">
        <authorList>
            <person name="Genoscope - CEA"/>
        </authorList>
    </citation>
    <scope>NUCLEOTIDE SEQUENCE [LARGE SCALE GENOMIC DNA]</scope>
    <source>
        <strain evidence="1 2">9808</strain>
    </source>
</reference>
<sequence>MVGPIYTGSTGCANTGVLELNIGNIPDKITDVVNKNFFIFPCVNLYVCLVTDKIMSIL</sequence>
<comment type="caution">
    <text evidence="1">The sequence shown here is derived from an EMBL/GenBank/DDBJ whole genome shotgun (WGS) entry which is preliminary data.</text>
</comment>
<evidence type="ECO:0000313" key="1">
    <source>
        <dbReference type="EMBL" id="CCI25290.1"/>
    </source>
</evidence>
<protein>
    <submittedName>
        <fullName evidence="1">Uncharacterized protein</fullName>
    </submittedName>
</protein>
<accession>I4HTB6</accession>
<evidence type="ECO:0000313" key="2">
    <source>
        <dbReference type="Proteomes" id="UP000005291"/>
    </source>
</evidence>
<organism evidence="1 2">
    <name type="scientific">Microcystis aeruginosa PCC 9808</name>
    <dbReference type="NCBI Taxonomy" id="1160284"/>
    <lineage>
        <taxon>Bacteria</taxon>
        <taxon>Bacillati</taxon>
        <taxon>Cyanobacteriota</taxon>
        <taxon>Cyanophyceae</taxon>
        <taxon>Oscillatoriophycideae</taxon>
        <taxon>Chroococcales</taxon>
        <taxon>Microcystaceae</taxon>
        <taxon>Microcystis</taxon>
    </lineage>
</organism>